<dbReference type="InterPro" id="IPR049561">
    <property type="entry name" value="NSUN5_7_fdxn-like"/>
</dbReference>
<name>A0A8C9SR85_SCLFO</name>
<keyword evidence="1" id="KW-0489">Methyltransferase</keyword>
<keyword evidence="1" id="KW-0694">RNA-binding</keyword>
<feature type="compositionally biased region" description="Polar residues" evidence="2">
    <location>
        <begin position="525"/>
        <end position="538"/>
    </location>
</feature>
<comment type="similarity">
    <text evidence="1">Belongs to the class I-like SAM-binding methyltransferase superfamily. RsmB/NOP family.</text>
</comment>
<dbReference type="Gene3D" id="3.30.70.1170">
    <property type="entry name" value="Sun protein, domain 3"/>
    <property type="match status" value="1"/>
</dbReference>
<evidence type="ECO:0000313" key="4">
    <source>
        <dbReference type="Ensembl" id="ENSSFOP00015037862.2"/>
    </source>
</evidence>
<dbReference type="Pfam" id="PF21148">
    <property type="entry name" value="NSUN5_fdxn-like"/>
    <property type="match status" value="1"/>
</dbReference>
<dbReference type="Proteomes" id="UP000694397">
    <property type="component" value="Chromosome 5"/>
</dbReference>
<reference evidence="4 5" key="1">
    <citation type="submission" date="2019-04" db="EMBL/GenBank/DDBJ databases">
        <authorList>
            <consortium name="Wellcome Sanger Institute Data Sharing"/>
        </authorList>
    </citation>
    <scope>NUCLEOTIDE SEQUENCE [LARGE SCALE GENOMIC DNA]</scope>
</reference>
<dbReference type="PANTHER" id="PTHR14663">
    <property type="entry name" value="METHYLTRANSFERASE NSUN7-RELATED"/>
    <property type="match status" value="1"/>
</dbReference>
<dbReference type="InterPro" id="IPR029063">
    <property type="entry name" value="SAM-dependent_MTases_sf"/>
</dbReference>
<keyword evidence="1" id="KW-0949">S-adenosyl-L-methionine</keyword>
<organism evidence="4 5">
    <name type="scientific">Scleropages formosus</name>
    <name type="common">Asian bonytongue</name>
    <name type="synonym">Osteoglossum formosum</name>
    <dbReference type="NCBI Taxonomy" id="113540"/>
    <lineage>
        <taxon>Eukaryota</taxon>
        <taxon>Metazoa</taxon>
        <taxon>Chordata</taxon>
        <taxon>Craniata</taxon>
        <taxon>Vertebrata</taxon>
        <taxon>Euteleostomi</taxon>
        <taxon>Actinopterygii</taxon>
        <taxon>Neopterygii</taxon>
        <taxon>Teleostei</taxon>
        <taxon>Osteoglossocephala</taxon>
        <taxon>Osteoglossomorpha</taxon>
        <taxon>Osteoglossiformes</taxon>
        <taxon>Osteoglossidae</taxon>
        <taxon>Scleropages</taxon>
    </lineage>
</organism>
<gene>
    <name evidence="4" type="primary">NSUN7</name>
</gene>
<accession>A0A8C9SR85</accession>
<dbReference type="GO" id="GO:0008168">
    <property type="term" value="F:methyltransferase activity"/>
    <property type="evidence" value="ECO:0007669"/>
    <property type="project" value="UniProtKB-KW"/>
</dbReference>
<keyword evidence="5" id="KW-1185">Reference proteome</keyword>
<keyword evidence="1" id="KW-0808">Transferase</keyword>
<dbReference type="GO" id="GO:0032259">
    <property type="term" value="P:methylation"/>
    <property type="evidence" value="ECO:0007669"/>
    <property type="project" value="UniProtKB-KW"/>
</dbReference>
<proteinExistence type="inferred from homology"/>
<feature type="domain" description="SAM-dependent MTase RsmB/NOP-type" evidence="3">
    <location>
        <begin position="182"/>
        <end position="482"/>
    </location>
</feature>
<evidence type="ECO:0000256" key="2">
    <source>
        <dbReference type="SAM" id="MobiDB-lite"/>
    </source>
</evidence>
<evidence type="ECO:0000256" key="1">
    <source>
        <dbReference type="PROSITE-ProRule" id="PRU01023"/>
    </source>
</evidence>
<comment type="caution">
    <text evidence="1">Lacks conserved residue(s) required for the propagation of feature annotation.</text>
</comment>
<dbReference type="GO" id="GO:0003723">
    <property type="term" value="F:RNA binding"/>
    <property type="evidence" value="ECO:0007669"/>
    <property type="project" value="UniProtKB-UniRule"/>
</dbReference>
<dbReference type="PANTHER" id="PTHR14663:SF2">
    <property type="entry name" value="METHYLTRANSFERASE NSUN7-RELATED"/>
    <property type="match status" value="1"/>
</dbReference>
<feature type="region of interest" description="Disordered" evidence="2">
    <location>
        <begin position="507"/>
        <end position="584"/>
    </location>
</feature>
<evidence type="ECO:0000259" key="3">
    <source>
        <dbReference type="PROSITE" id="PS51686"/>
    </source>
</evidence>
<dbReference type="OrthoDB" id="6817893at2759"/>
<feature type="compositionally biased region" description="Basic residues" evidence="2">
    <location>
        <begin position="511"/>
        <end position="524"/>
    </location>
</feature>
<dbReference type="PROSITE" id="PS51686">
    <property type="entry name" value="SAM_MT_RSMB_NOP"/>
    <property type="match status" value="1"/>
</dbReference>
<dbReference type="Gene3D" id="3.40.50.150">
    <property type="entry name" value="Vaccinia Virus protein VP39"/>
    <property type="match status" value="1"/>
</dbReference>
<evidence type="ECO:0000313" key="5">
    <source>
        <dbReference type="Proteomes" id="UP000694397"/>
    </source>
</evidence>
<feature type="region of interest" description="Disordered" evidence="2">
    <location>
        <begin position="1"/>
        <end position="21"/>
    </location>
</feature>
<sequence>EGWSFATSAPCSSKEPIWGAPEPPQGFPDRVYLLAAAVFKKMCPEKATSQKAAISYGKKVERCVPHARDEGAQRQAYELAFNALKYQDLLEDMLVDSCFYPSHPLPDDLMSLAVVMLYDFQERKFLPRSGLGCELEEKLEDVRKAESCLLRFKTKLAASLARCRVKLDLVNIDWILPEVVRTKQERATSLPLYAWVNTLKTSLEDVCDVLKRAGISQAESLSQLETPAFCLDPHCRDVLVFSPKLRTSLYETDLLSEHKLVVQDKCCSLVSSAVLGTLEEGSDVLVAGPTSAFTVAHLAVLATPLFGKVFYCAGYLSPIQREEVQETLSHMECSNVQLIPESFSDLSPSDPRLQNTRVILLMPQCSMSAISNPVEFILHENGDTELLQDLSQGTISPERLDLLAAGQTQDLTHAQKFAKVQAVVYCTSSSYPEENEDVVRRVLGRKMENSKLRPFRDAEEKFFKLEPSKESNGCFLAVLIREPEKKEMAEGILEKAAAKGLLDGLVQTQPAKKKKRKVLRKGLHRQTTTPGSSSNQPQAGPAKDKSSAPSKVLQASAEGQRPQVVPSKSKSKTTCRPPAKTLPSATGKVIGATATVTKQRPVLKPMVVVLPPVMFPSFTSVSATTKNPPLHRVPPNIQFRWKPNSQPAACPSPLSSCSLYRAAVQHPRPWL</sequence>
<dbReference type="InterPro" id="IPR001678">
    <property type="entry name" value="MeTrfase_RsmB-F_NOP2_dom"/>
</dbReference>
<protein>
    <submittedName>
        <fullName evidence="4">NOP2/Sun RNA methyltransferase family member 7</fullName>
    </submittedName>
</protein>
<dbReference type="SUPFAM" id="SSF53335">
    <property type="entry name" value="S-adenosyl-L-methionine-dependent methyltransferases"/>
    <property type="match status" value="1"/>
</dbReference>
<dbReference type="GeneTree" id="ENSGT00940000157352"/>
<dbReference type="Ensembl" id="ENSSFOT00015038280.2">
    <property type="protein sequence ID" value="ENSSFOP00015037862.2"/>
    <property type="gene ID" value="ENSSFOG00015024102.2"/>
</dbReference>
<dbReference type="InterPro" id="IPR042620">
    <property type="entry name" value="NSUN7"/>
</dbReference>
<reference evidence="4" key="3">
    <citation type="submission" date="2025-09" db="UniProtKB">
        <authorList>
            <consortium name="Ensembl"/>
        </authorList>
    </citation>
    <scope>IDENTIFICATION</scope>
</reference>
<feature type="compositionally biased region" description="Polar residues" evidence="2">
    <location>
        <begin position="1"/>
        <end position="11"/>
    </location>
</feature>
<dbReference type="AlphaFoldDB" id="A0A8C9SR85"/>
<reference evidence="4" key="2">
    <citation type="submission" date="2025-08" db="UniProtKB">
        <authorList>
            <consortium name="Ensembl"/>
        </authorList>
    </citation>
    <scope>IDENTIFICATION</scope>
</reference>